<gene>
    <name evidence="1" type="ORF">SAMN04489727_1702</name>
</gene>
<reference evidence="2" key="1">
    <citation type="submission" date="2016-10" db="EMBL/GenBank/DDBJ databases">
        <authorList>
            <person name="Varghese N."/>
            <person name="Submissions S."/>
        </authorList>
    </citation>
    <scope>NUCLEOTIDE SEQUENCE [LARGE SCALE GENOMIC DNA]</scope>
    <source>
        <strain evidence="2">DSM 44544</strain>
    </source>
</reference>
<dbReference type="RefSeq" id="WP_091305259.1">
    <property type="nucleotide sequence ID" value="NZ_FNSO01000003.1"/>
</dbReference>
<evidence type="ECO:0000313" key="2">
    <source>
        <dbReference type="Proteomes" id="UP000199622"/>
    </source>
</evidence>
<accession>A0A1H4JAZ0</accession>
<dbReference type="Proteomes" id="UP000199622">
    <property type="component" value="Unassembled WGS sequence"/>
</dbReference>
<evidence type="ECO:0000313" key="1">
    <source>
        <dbReference type="EMBL" id="SEB43317.1"/>
    </source>
</evidence>
<proteinExistence type="predicted"/>
<name>A0A1H4JAZ0_9PSEU</name>
<dbReference type="STRING" id="208445.SAMN04489727_1702"/>
<protein>
    <submittedName>
        <fullName evidence="1">Uncharacterized protein</fullName>
    </submittedName>
</protein>
<sequence>MTTPPSTPDTTAGLSLDDAAAQREFITGLQDEVNRATAAVDAFQALGDEAAHKRVHTPNVTVAEHPAWEDVMERSPVPIDAAYVDRLVAEIRSAGNRAYVIAGHYRRIAANLQRALDRELKGVRDQPDSADVNAEYTVLAWAALDRLGYLRPHDEWTADGEPMDDQHQAAAHRLQRAGLLPEFGHHFAFACEA</sequence>
<dbReference type="AlphaFoldDB" id="A0A1H4JAZ0"/>
<organism evidence="1 2">
    <name type="scientific">Amycolatopsis tolypomycina</name>
    <dbReference type="NCBI Taxonomy" id="208445"/>
    <lineage>
        <taxon>Bacteria</taxon>
        <taxon>Bacillati</taxon>
        <taxon>Actinomycetota</taxon>
        <taxon>Actinomycetes</taxon>
        <taxon>Pseudonocardiales</taxon>
        <taxon>Pseudonocardiaceae</taxon>
        <taxon>Amycolatopsis</taxon>
    </lineage>
</organism>
<dbReference type="EMBL" id="FNSO01000003">
    <property type="protein sequence ID" value="SEB43317.1"/>
    <property type="molecule type" value="Genomic_DNA"/>
</dbReference>
<keyword evidence="2" id="KW-1185">Reference proteome</keyword>